<name>A0ABT9V612_9BACL</name>
<evidence type="ECO:0000313" key="7">
    <source>
        <dbReference type="EMBL" id="MDQ0156385.1"/>
    </source>
</evidence>
<reference evidence="7 8" key="1">
    <citation type="submission" date="2023-07" db="EMBL/GenBank/DDBJ databases">
        <title>Genomic Encyclopedia of Type Strains, Phase IV (KMG-IV): sequencing the most valuable type-strain genomes for metagenomic binning, comparative biology and taxonomic classification.</title>
        <authorList>
            <person name="Goeker M."/>
        </authorList>
    </citation>
    <scope>NUCLEOTIDE SEQUENCE [LARGE SCALE GENOMIC DNA]</scope>
    <source>
        <strain evidence="7 8">DSM 23948</strain>
    </source>
</reference>
<feature type="transmembrane region" description="Helical" evidence="6">
    <location>
        <begin position="153"/>
        <end position="177"/>
    </location>
</feature>
<dbReference type="EMBL" id="JAUSTU010000012">
    <property type="protein sequence ID" value="MDQ0156385.1"/>
    <property type="molecule type" value="Genomic_DNA"/>
</dbReference>
<feature type="transmembrane region" description="Helical" evidence="6">
    <location>
        <begin position="183"/>
        <end position="205"/>
    </location>
</feature>
<dbReference type="Proteomes" id="UP001231362">
    <property type="component" value="Unassembled WGS sequence"/>
</dbReference>
<feature type="transmembrane region" description="Helical" evidence="6">
    <location>
        <begin position="30"/>
        <end position="63"/>
    </location>
</feature>
<keyword evidence="8" id="KW-1185">Reference proteome</keyword>
<evidence type="ECO:0000256" key="2">
    <source>
        <dbReference type="ARBA" id="ARBA00009012"/>
    </source>
</evidence>
<proteinExistence type="inferred from homology"/>
<dbReference type="Pfam" id="PF01940">
    <property type="entry name" value="DUF92"/>
    <property type="match status" value="1"/>
</dbReference>
<dbReference type="PANTHER" id="PTHR13353:SF5">
    <property type="entry name" value="TRANSMEMBRANE PROTEIN 19"/>
    <property type="match status" value="1"/>
</dbReference>
<keyword evidence="5 6" id="KW-0472">Membrane</keyword>
<evidence type="ECO:0000256" key="4">
    <source>
        <dbReference type="ARBA" id="ARBA00022989"/>
    </source>
</evidence>
<comment type="similarity">
    <text evidence="2">Belongs to the TMEM19 family.</text>
</comment>
<organism evidence="7 8">
    <name type="scientific">Anoxybacillus andreesenii</name>
    <dbReference type="NCBI Taxonomy" id="1325932"/>
    <lineage>
        <taxon>Bacteria</taxon>
        <taxon>Bacillati</taxon>
        <taxon>Bacillota</taxon>
        <taxon>Bacilli</taxon>
        <taxon>Bacillales</taxon>
        <taxon>Anoxybacillaceae</taxon>
        <taxon>Anoxybacillus</taxon>
    </lineage>
</organism>
<dbReference type="RefSeq" id="WP_307150899.1">
    <property type="nucleotide sequence ID" value="NZ_JAUSTU010000012.1"/>
</dbReference>
<accession>A0ABT9V612</accession>
<dbReference type="PANTHER" id="PTHR13353">
    <property type="entry name" value="TRANSMEMBRANE PROTEIN 19"/>
    <property type="match status" value="1"/>
</dbReference>
<keyword evidence="4 6" id="KW-1133">Transmembrane helix</keyword>
<evidence type="ECO:0000256" key="6">
    <source>
        <dbReference type="SAM" id="Phobius"/>
    </source>
</evidence>
<feature type="transmembrane region" description="Helical" evidence="6">
    <location>
        <begin position="241"/>
        <end position="261"/>
    </location>
</feature>
<keyword evidence="3 6" id="KW-0812">Transmembrane</keyword>
<evidence type="ECO:0000256" key="3">
    <source>
        <dbReference type="ARBA" id="ARBA00022692"/>
    </source>
</evidence>
<evidence type="ECO:0000256" key="5">
    <source>
        <dbReference type="ARBA" id="ARBA00023136"/>
    </source>
</evidence>
<protein>
    <submittedName>
        <fullName evidence="7">Uncharacterized protein (TIGR00297 family)</fullName>
    </submittedName>
</protein>
<evidence type="ECO:0000313" key="8">
    <source>
        <dbReference type="Proteomes" id="UP001231362"/>
    </source>
</evidence>
<comment type="subcellular location">
    <subcellularLocation>
        <location evidence="1">Membrane</location>
        <topology evidence="1">Multi-pass membrane protein</topology>
    </subcellularLocation>
</comment>
<evidence type="ECO:0000256" key="1">
    <source>
        <dbReference type="ARBA" id="ARBA00004141"/>
    </source>
</evidence>
<sequence>MGDSLLLLLFIILTVTMGYAFRFLTLSGSIAAGIVGVLTMLGFHIKGLLVLGVFFATSSFWSYYKKVQKLKVEERLAKGSRRDWQQVLANGGSAAAASFLYYLNPDPLWLLCFCMLIAGANSDTWASEIGTLSKRQPISIRTMSVVQKGTSGAVSVLGTGAALAGAFLIALISYYLFEMGLAMSFFVFIFGFLGNLIDTIFGAYLQAMYRCRNCNLDTEKLVHCGQKTERLRGLPILNNEMVNFLSCFLAATIGAIIYTIMK</sequence>
<gene>
    <name evidence="7" type="ORF">J2S07_002705</name>
</gene>
<dbReference type="InterPro" id="IPR002794">
    <property type="entry name" value="DUF92_TMEM19"/>
</dbReference>
<comment type="caution">
    <text evidence="7">The sequence shown here is derived from an EMBL/GenBank/DDBJ whole genome shotgun (WGS) entry which is preliminary data.</text>
</comment>